<evidence type="ECO:0000313" key="2">
    <source>
        <dbReference type="EMBL" id="KIO31295.1"/>
    </source>
</evidence>
<dbReference type="OrthoDB" id="21292at2759"/>
<dbReference type="Pfam" id="PF04614">
    <property type="entry name" value="Pex19"/>
    <property type="match status" value="1"/>
</dbReference>
<feature type="region of interest" description="Disordered" evidence="1">
    <location>
        <begin position="299"/>
        <end position="320"/>
    </location>
</feature>
<dbReference type="PANTHER" id="PTHR12774:SF2">
    <property type="entry name" value="PEROXISOMAL BIOGENESIS FACTOR 19"/>
    <property type="match status" value="1"/>
</dbReference>
<dbReference type="STRING" id="1051891.A0A0C3QHI3"/>
<feature type="region of interest" description="Disordered" evidence="1">
    <location>
        <begin position="117"/>
        <end position="188"/>
    </location>
</feature>
<organism evidence="2 3">
    <name type="scientific">Tulasnella calospora MUT 4182</name>
    <dbReference type="NCBI Taxonomy" id="1051891"/>
    <lineage>
        <taxon>Eukaryota</taxon>
        <taxon>Fungi</taxon>
        <taxon>Dikarya</taxon>
        <taxon>Basidiomycota</taxon>
        <taxon>Agaricomycotina</taxon>
        <taxon>Agaricomycetes</taxon>
        <taxon>Cantharellales</taxon>
        <taxon>Tulasnellaceae</taxon>
        <taxon>Tulasnella</taxon>
    </lineage>
</organism>
<dbReference type="GO" id="GO:0045046">
    <property type="term" value="P:protein import into peroxisome membrane"/>
    <property type="evidence" value="ECO:0007669"/>
    <property type="project" value="TreeGrafter"/>
</dbReference>
<dbReference type="Gene3D" id="1.20.120.900">
    <property type="entry name" value="Pex19, mPTS binding domain"/>
    <property type="match status" value="1"/>
</dbReference>
<evidence type="ECO:0000256" key="1">
    <source>
        <dbReference type="SAM" id="MobiDB-lite"/>
    </source>
</evidence>
<feature type="compositionally biased region" description="Low complexity" evidence="1">
    <location>
        <begin position="43"/>
        <end position="52"/>
    </location>
</feature>
<accession>A0A0C3QHI3</accession>
<feature type="compositionally biased region" description="Low complexity" evidence="1">
    <location>
        <begin position="143"/>
        <end position="156"/>
    </location>
</feature>
<feature type="region of interest" description="Disordered" evidence="1">
    <location>
        <begin position="1"/>
        <end position="69"/>
    </location>
</feature>
<dbReference type="InterPro" id="IPR006708">
    <property type="entry name" value="Pex19"/>
</dbReference>
<dbReference type="AlphaFoldDB" id="A0A0C3QHI3"/>
<protein>
    <submittedName>
        <fullName evidence="2">Uncharacterized protein</fullName>
    </submittedName>
</protein>
<dbReference type="HOGENOM" id="CLU_043063_0_0_1"/>
<reference evidence="3" key="2">
    <citation type="submission" date="2015-01" db="EMBL/GenBank/DDBJ databases">
        <title>Evolutionary Origins and Diversification of the Mycorrhizal Mutualists.</title>
        <authorList>
            <consortium name="DOE Joint Genome Institute"/>
            <consortium name="Mycorrhizal Genomics Consortium"/>
            <person name="Kohler A."/>
            <person name="Kuo A."/>
            <person name="Nagy L.G."/>
            <person name="Floudas D."/>
            <person name="Copeland A."/>
            <person name="Barry K.W."/>
            <person name="Cichocki N."/>
            <person name="Veneault-Fourrey C."/>
            <person name="LaButti K."/>
            <person name="Lindquist E.A."/>
            <person name="Lipzen A."/>
            <person name="Lundell T."/>
            <person name="Morin E."/>
            <person name="Murat C."/>
            <person name="Riley R."/>
            <person name="Ohm R."/>
            <person name="Sun H."/>
            <person name="Tunlid A."/>
            <person name="Henrissat B."/>
            <person name="Grigoriev I.V."/>
            <person name="Hibbett D.S."/>
            <person name="Martin F."/>
        </authorList>
    </citation>
    <scope>NUCLEOTIDE SEQUENCE [LARGE SCALE GENOMIC DNA]</scope>
    <source>
        <strain evidence="3">MUT 4182</strain>
    </source>
</reference>
<feature type="compositionally biased region" description="Acidic residues" evidence="1">
    <location>
        <begin position="16"/>
        <end position="27"/>
    </location>
</feature>
<feature type="compositionally biased region" description="Polar residues" evidence="1">
    <location>
        <begin position="174"/>
        <end position="188"/>
    </location>
</feature>
<reference evidence="2 3" key="1">
    <citation type="submission" date="2014-04" db="EMBL/GenBank/DDBJ databases">
        <authorList>
            <consortium name="DOE Joint Genome Institute"/>
            <person name="Kuo A."/>
            <person name="Girlanda M."/>
            <person name="Perotto S."/>
            <person name="Kohler A."/>
            <person name="Nagy L.G."/>
            <person name="Floudas D."/>
            <person name="Copeland A."/>
            <person name="Barry K.W."/>
            <person name="Cichocki N."/>
            <person name="Veneault-Fourrey C."/>
            <person name="LaButti K."/>
            <person name="Lindquist E.A."/>
            <person name="Lipzen A."/>
            <person name="Lundell T."/>
            <person name="Morin E."/>
            <person name="Murat C."/>
            <person name="Sun H."/>
            <person name="Tunlid A."/>
            <person name="Henrissat B."/>
            <person name="Grigoriev I.V."/>
            <person name="Hibbett D.S."/>
            <person name="Martin F."/>
            <person name="Nordberg H.P."/>
            <person name="Cantor M.N."/>
            <person name="Hua S.X."/>
        </authorList>
    </citation>
    <scope>NUCLEOTIDE SEQUENCE [LARGE SCALE GENOMIC DNA]</scope>
    <source>
        <strain evidence="2 3">MUT 4182</strain>
    </source>
</reference>
<dbReference type="Proteomes" id="UP000054248">
    <property type="component" value="Unassembled WGS sequence"/>
</dbReference>
<feature type="compositionally biased region" description="Basic and acidic residues" evidence="1">
    <location>
        <begin position="159"/>
        <end position="173"/>
    </location>
</feature>
<dbReference type="InterPro" id="IPR038322">
    <property type="entry name" value="Pex19_C_sf"/>
</dbReference>
<gene>
    <name evidence="2" type="ORF">M407DRAFT_135710</name>
</gene>
<dbReference type="PANTHER" id="PTHR12774">
    <property type="entry name" value="PEROXISOMAL BIOGENESIS FACTOR 19"/>
    <property type="match status" value="1"/>
</dbReference>
<keyword evidence="3" id="KW-1185">Reference proteome</keyword>
<dbReference type="GO" id="GO:0005778">
    <property type="term" value="C:peroxisomal membrane"/>
    <property type="evidence" value="ECO:0007669"/>
    <property type="project" value="TreeGrafter"/>
</dbReference>
<proteinExistence type="predicted"/>
<dbReference type="GO" id="GO:0033328">
    <property type="term" value="F:peroxisome membrane targeting sequence binding"/>
    <property type="evidence" value="ECO:0007669"/>
    <property type="project" value="TreeGrafter"/>
</dbReference>
<dbReference type="EMBL" id="KN822964">
    <property type="protein sequence ID" value="KIO31295.1"/>
    <property type="molecule type" value="Genomic_DNA"/>
</dbReference>
<name>A0A0C3QHI3_9AGAM</name>
<evidence type="ECO:0000313" key="3">
    <source>
        <dbReference type="Proteomes" id="UP000054248"/>
    </source>
</evidence>
<sequence>MSSKQTGKAPAPPVTVDDDENLDDLDDVLTQFSKPPPQPSKPAPAATASKKPFGPEPPPNVPELDDDEFAAEFARGMEAMMKELVSGGVGTEGKPVTDPQEKEMREAFEKMLVEDLEGGPSLFGDSLPEFKPGEKSAGTSRDAAGPSTASSSTGPAEDPFQKSIREAMERLKNSENSSKADAANSNDPLQALLSQLGDMGDLGDLGDTDDVQGLLENMMSQLLSKDLLYEPLKELDEKFPAYFKDNESKLSKEDLDKYKRQQSLISQTVKILESPDYSDNNPEKSGEVMKLMTEMQTLGSPPQEIMGDLPPGFALGEDGLPAMGPDGCVIA</sequence>